<keyword evidence="1" id="KW-1133">Transmembrane helix</keyword>
<keyword evidence="1" id="KW-0472">Membrane</keyword>
<evidence type="ECO:0000313" key="2">
    <source>
        <dbReference type="EMBL" id="SDR54137.1"/>
    </source>
</evidence>
<protein>
    <submittedName>
        <fullName evidence="2">Uncharacterized protein</fullName>
    </submittedName>
</protein>
<feature type="transmembrane region" description="Helical" evidence="1">
    <location>
        <begin position="19"/>
        <end position="38"/>
    </location>
</feature>
<reference evidence="3" key="1">
    <citation type="submission" date="2016-10" db="EMBL/GenBank/DDBJ databases">
        <authorList>
            <person name="Varghese N."/>
        </authorList>
    </citation>
    <scope>NUCLEOTIDE SEQUENCE [LARGE SCALE GENOMIC DNA]</scope>
    <source>
        <strain evidence="3">GAS106B</strain>
    </source>
</reference>
<dbReference type="RefSeq" id="WP_074773904.1">
    <property type="nucleotide sequence ID" value="NZ_FNKP01000004.1"/>
</dbReference>
<feature type="transmembrane region" description="Helical" evidence="1">
    <location>
        <begin position="112"/>
        <end position="139"/>
    </location>
</feature>
<feature type="transmembrane region" description="Helical" evidence="1">
    <location>
        <begin position="58"/>
        <end position="81"/>
    </location>
</feature>
<gene>
    <name evidence="2" type="ORF">SAMN05443245_7360</name>
</gene>
<keyword evidence="1" id="KW-0812">Transmembrane</keyword>
<dbReference type="Proteomes" id="UP000183487">
    <property type="component" value="Unassembled WGS sequence"/>
</dbReference>
<name>A0A1H1JX13_9BURK</name>
<organism evidence="2 3">
    <name type="scientific">Paraburkholderia fungorum</name>
    <dbReference type="NCBI Taxonomy" id="134537"/>
    <lineage>
        <taxon>Bacteria</taxon>
        <taxon>Pseudomonadati</taxon>
        <taxon>Pseudomonadota</taxon>
        <taxon>Betaproteobacteria</taxon>
        <taxon>Burkholderiales</taxon>
        <taxon>Burkholderiaceae</taxon>
        <taxon>Paraburkholderia</taxon>
    </lineage>
</organism>
<evidence type="ECO:0000256" key="1">
    <source>
        <dbReference type="SAM" id="Phobius"/>
    </source>
</evidence>
<dbReference type="OrthoDB" id="5572070at2"/>
<dbReference type="AlphaFoldDB" id="A0A1H1JX13"/>
<evidence type="ECO:0000313" key="3">
    <source>
        <dbReference type="Proteomes" id="UP000183487"/>
    </source>
</evidence>
<accession>A0A1H1JX13</accession>
<sequence>MTAPDTGASPNRHERPSRWYLLAGLLLAPLAWLAQMVIAETLAAQSCYPFDRPLAAPAVPWLRFVLVMVSAVCLVVGGIGAGCAWRDVRRDAVAAVGSSTGEGSRSRGLEGFLARVAAMSSALFLFALVATDVALALVFPCKGW</sequence>
<dbReference type="EMBL" id="FNKP01000004">
    <property type="protein sequence ID" value="SDR54137.1"/>
    <property type="molecule type" value="Genomic_DNA"/>
</dbReference>
<proteinExistence type="predicted"/>
<keyword evidence="3" id="KW-1185">Reference proteome</keyword>